<evidence type="ECO:0000313" key="2">
    <source>
        <dbReference type="EMBL" id="CAE6850071.1"/>
    </source>
</evidence>
<dbReference type="EMBL" id="HG992338">
    <property type="protein sequence ID" value="CAE6850071.1"/>
    <property type="molecule type" value="Genomic_DNA"/>
</dbReference>
<evidence type="ECO:0000313" key="3">
    <source>
        <dbReference type="Proteomes" id="UP000835243"/>
    </source>
</evidence>
<dbReference type="Proteomes" id="UP000835287">
    <property type="component" value="Chromosome"/>
</dbReference>
<organism evidence="1 3">
    <name type="scientific">Xanthomonas arboricola pv. corylina</name>
    <dbReference type="NCBI Taxonomy" id="487821"/>
    <lineage>
        <taxon>Bacteria</taxon>
        <taxon>Pseudomonadati</taxon>
        <taxon>Pseudomonadota</taxon>
        <taxon>Gammaproteobacteria</taxon>
        <taxon>Lysobacterales</taxon>
        <taxon>Lysobacteraceae</taxon>
        <taxon>Xanthomonas</taxon>
    </lineage>
</organism>
<reference evidence="3 4" key="1">
    <citation type="submission" date="2021-02" db="EMBL/GenBank/DDBJ databases">
        <authorList>
            <person name="Pothier F. J."/>
        </authorList>
    </citation>
    <scope>NUCLEOTIDE SEQUENCE [LARGE SCALE GENOMIC DNA]</scope>
    <source>
        <strain evidence="2 4">301</strain>
        <strain evidence="1 3">CFBP 1159</strain>
    </source>
</reference>
<gene>
    <name evidence="1" type="ORF">CFBP1159_38990</name>
    <name evidence="2" type="ORF">XAC301_40920</name>
</gene>
<dbReference type="AlphaFoldDB" id="A0A8D6VMP9"/>
<evidence type="ECO:0000313" key="1">
    <source>
        <dbReference type="EMBL" id="CAE6842593.1"/>
    </source>
</evidence>
<keyword evidence="4" id="KW-1185">Reference proteome</keyword>
<dbReference type="EMBL" id="HG992341">
    <property type="protein sequence ID" value="CAE6842612.1"/>
    <property type="molecule type" value="Genomic_DNA"/>
</dbReference>
<dbReference type="EMBL" id="HG992341">
    <property type="protein sequence ID" value="CAE6842593.1"/>
    <property type="molecule type" value="Genomic_DNA"/>
</dbReference>
<sequence length="36" mass="4075">MSAWATFFATHWGVWVIDINDKPISPDPLFVIGADR</sequence>
<name>A0A8D6VMP9_9XANT</name>
<proteinExistence type="predicted"/>
<dbReference type="Proteomes" id="UP000835243">
    <property type="component" value="Chromosome"/>
</dbReference>
<dbReference type="EMBL" id="HG992338">
    <property type="protein sequence ID" value="CAE6850089.1"/>
    <property type="molecule type" value="Genomic_DNA"/>
</dbReference>
<evidence type="ECO:0000313" key="4">
    <source>
        <dbReference type="Proteomes" id="UP000835287"/>
    </source>
</evidence>
<protein>
    <submittedName>
        <fullName evidence="1">Uncharacterized protein</fullName>
    </submittedName>
</protein>
<accession>A0A8D6VMP9</accession>